<keyword evidence="2" id="KW-1185">Reference proteome</keyword>
<protein>
    <submittedName>
        <fullName evidence="1">Oidioi.mRNA.OKI2018_I69.PAR.g11480.t1.cds</fullName>
    </submittedName>
</protein>
<evidence type="ECO:0000313" key="2">
    <source>
        <dbReference type="Proteomes" id="UP001158576"/>
    </source>
</evidence>
<accession>A0ABN7RVU9</accession>
<evidence type="ECO:0000313" key="1">
    <source>
        <dbReference type="EMBL" id="CAG5087200.1"/>
    </source>
</evidence>
<reference evidence="1 2" key="1">
    <citation type="submission" date="2021-04" db="EMBL/GenBank/DDBJ databases">
        <authorList>
            <person name="Bliznina A."/>
        </authorList>
    </citation>
    <scope>NUCLEOTIDE SEQUENCE [LARGE SCALE GENOMIC DNA]</scope>
</reference>
<proteinExistence type="predicted"/>
<dbReference type="SUPFAM" id="SSF48452">
    <property type="entry name" value="TPR-like"/>
    <property type="match status" value="1"/>
</dbReference>
<dbReference type="EMBL" id="OU015568">
    <property type="protein sequence ID" value="CAG5087200.1"/>
    <property type="molecule type" value="Genomic_DNA"/>
</dbReference>
<sequence length="73" mass="8159">MKQGDMNQALTDAQEFISICPSNFNAHHYLGLVHMSMENHEDALTALATANRLKLAQDKSYAEFPSEDDDVFA</sequence>
<dbReference type="Gene3D" id="1.25.40.10">
    <property type="entry name" value="Tetratricopeptide repeat domain"/>
    <property type="match status" value="1"/>
</dbReference>
<name>A0ABN7RVU9_OIKDI</name>
<organism evidence="1 2">
    <name type="scientific">Oikopleura dioica</name>
    <name type="common">Tunicate</name>
    <dbReference type="NCBI Taxonomy" id="34765"/>
    <lineage>
        <taxon>Eukaryota</taxon>
        <taxon>Metazoa</taxon>
        <taxon>Chordata</taxon>
        <taxon>Tunicata</taxon>
        <taxon>Appendicularia</taxon>
        <taxon>Copelata</taxon>
        <taxon>Oikopleuridae</taxon>
        <taxon>Oikopleura</taxon>
    </lineage>
</organism>
<dbReference type="Proteomes" id="UP001158576">
    <property type="component" value="Chromosome PAR"/>
</dbReference>
<dbReference type="InterPro" id="IPR011990">
    <property type="entry name" value="TPR-like_helical_dom_sf"/>
</dbReference>
<gene>
    <name evidence="1" type="ORF">OKIOD_LOCUS3038</name>
</gene>